<keyword evidence="1" id="KW-0472">Membrane</keyword>
<protein>
    <submittedName>
        <fullName evidence="2">Uncharacterized protein</fullName>
    </submittedName>
</protein>
<dbReference type="Pfam" id="PF11739">
    <property type="entry name" value="YdbH-like"/>
    <property type="match status" value="1"/>
</dbReference>
<evidence type="ECO:0000313" key="2">
    <source>
        <dbReference type="EMBL" id="PSV50073.1"/>
    </source>
</evidence>
<evidence type="ECO:0000256" key="1">
    <source>
        <dbReference type="SAM" id="Phobius"/>
    </source>
</evidence>
<dbReference type="AlphaFoldDB" id="A0A2T3LFA9"/>
<keyword evidence="1" id="KW-0812">Transmembrane</keyword>
<keyword evidence="3" id="KW-1185">Reference proteome</keyword>
<comment type="caution">
    <text evidence="2">The sequence shown here is derived from an EMBL/GenBank/DDBJ whole genome shotgun (WGS) entry which is preliminary data.</text>
</comment>
<organism evidence="2 3">
    <name type="scientific">Photobacterium indicum</name>
    <dbReference type="NCBI Taxonomy" id="81447"/>
    <lineage>
        <taxon>Bacteria</taxon>
        <taxon>Pseudomonadati</taxon>
        <taxon>Pseudomonadota</taxon>
        <taxon>Gammaproteobacteria</taxon>
        <taxon>Vibrionales</taxon>
        <taxon>Vibrionaceae</taxon>
        <taxon>Photobacterium</taxon>
    </lineage>
</organism>
<feature type="transmembrane region" description="Helical" evidence="1">
    <location>
        <begin position="28"/>
        <end position="48"/>
    </location>
</feature>
<keyword evidence="1" id="KW-1133">Transmembrane helix</keyword>
<dbReference type="RefSeq" id="WP_107252658.1">
    <property type="nucleotide sequence ID" value="NZ_PYOC01000001.1"/>
</dbReference>
<gene>
    <name evidence="2" type="ORF">C9J47_05860</name>
</gene>
<dbReference type="Proteomes" id="UP000241803">
    <property type="component" value="Unassembled WGS sequence"/>
</dbReference>
<name>A0A2T3LFA9_9GAMM</name>
<proteinExistence type="predicted"/>
<accession>A0A2T3LFA9</accession>
<dbReference type="InterPro" id="IPR021730">
    <property type="entry name" value="YdbH"/>
</dbReference>
<sequence length="1098" mass="122880">MTQTESDVPLKTTSSTPSRTHKKRYLRFILLFLLISLLLPSIFIPPWLATKGIEIISISGVNFKNGLMIEKISVVISQYRLRFTNISVGRFIDNESAISAASWRLFAEKTDIRLPTKLEGTLNKQGIRLQYIHLFDTSLNFTDLSSPYIFSAHAKRITTAAFHSDGTELRAKQAVNNVDLVLATQPDFTISGMIQQGDFSLFFPNLKTSPHYPLQFSKANFSIAWRPNSTPLSIHIAKIEPRWKTINEGFKQHVTNASLEMDINRPTKTMMLHADTALLDQPTRLPSFIEQPDNENKSIHLGQTIANLAQLPFKKLKVKKFTYGQLILDAKLVLETPTLQSGKKSKLARFTLKGKALAPKPYNLNVHIKHLNQDDAYFTGLMSGPKGNSLNCKANIRFSQPLPKDLTCTADFKNTKDITERFKLNNIPSAKLIHPIVITAKQLESDEKNVVIDNKVIDAKYQIDISLPKSLPVELNHYAVYVAGLFTNSSTATSTPREFTKPNSPLQTVANIELITDGQLRLIARYHKENVKLTLINKSEIIRLKNKKTQSEITHVFKVLTCESETPQHTLQCHIKGDIKAKIAFLSPIEKLHLKTLSLHSSLDMQLGGNTAISFLDTQIASERLVYSGHPEFLVSEASNAQLSIDNLLLNYNTVNGLTLTQAKPTDASFSASLYAEKIINNAPISEKNHQQIVAKNTPFPTQKYSGKLELSIAEFRLNKPIDKPLKLKSNYQTTISMKQNQQRLPPFSSQGNLSFNPEKLMITGDLTNYKAARLVRFTVNSYLKRQKTQIELHRNEVSFSSTNSLKKHFLPHLPIDYDLNQGSVALQANILIDKGVTSGDISLFANSLSGYYRGFHFANVDSSTTLLFSPQGIKSKFPISIHAELVHLGVLFSNVSMVFELDTAKEKYQLHRVFAEVFGGNISTHNVSSNSLTTIERIPIVIHNLHLEQALAHIEHEEIELTGILDGQIPLAIHDGLPVVTNGKLHSRYPGGVLRYLEGSRIDKNVEAAGENSILVVSKILKNYNYDALAIDIDYSKEGKLKASSRFKGRNPQFQNGRPVNLNLNIEDDIPALLKTMNAIDSSKLEGLFLKQLGIDE</sequence>
<reference evidence="2 3" key="1">
    <citation type="submission" date="2018-03" db="EMBL/GenBank/DDBJ databases">
        <title>Whole genome sequencing of Histamine producing bacteria.</title>
        <authorList>
            <person name="Butler K."/>
        </authorList>
    </citation>
    <scope>NUCLEOTIDE SEQUENCE [LARGE SCALE GENOMIC DNA]</scope>
    <source>
        <strain evidence="2 3">ATCC 19614</strain>
    </source>
</reference>
<evidence type="ECO:0000313" key="3">
    <source>
        <dbReference type="Proteomes" id="UP000241803"/>
    </source>
</evidence>
<dbReference type="EMBL" id="PYOC01000001">
    <property type="protein sequence ID" value="PSV50073.1"/>
    <property type="molecule type" value="Genomic_DNA"/>
</dbReference>